<sequence length="179" mass="20207">MPKYSNQVVLISSIFKSSLATHHHHHVFFPLHSLWPNLYKLIPSPLHSTNLPTNIRKSWFWLLEIQEINNTMSLNCLTCSQLLQRTDSYGELFAEKEYTKICKQVDRSLSSNMSSSTSKCELPKGGAVAKVKAGHRRNYSTGDVPYPPGSPGPTLVRSSGMRRNWSFEDVAEKKDQGVS</sequence>
<dbReference type="EMBL" id="QZWG01000001">
    <property type="protein sequence ID" value="RZC28036.1"/>
    <property type="molecule type" value="Genomic_DNA"/>
</dbReference>
<dbReference type="AlphaFoldDB" id="A0A445LXN6"/>
<evidence type="ECO:0000256" key="1">
    <source>
        <dbReference type="SAM" id="MobiDB-lite"/>
    </source>
</evidence>
<dbReference type="Proteomes" id="UP000289340">
    <property type="component" value="Chromosome 1"/>
</dbReference>
<dbReference type="PANTHER" id="PTHR36019">
    <property type="entry name" value="PLANT/PROTEIN"/>
    <property type="match status" value="1"/>
</dbReference>
<evidence type="ECO:0000313" key="2">
    <source>
        <dbReference type="EMBL" id="RZC28036.1"/>
    </source>
</evidence>
<dbReference type="PANTHER" id="PTHR36019:SF3">
    <property type="entry name" value="PLANT_PROTEIN"/>
    <property type="match status" value="1"/>
</dbReference>
<comment type="caution">
    <text evidence="2">The sequence shown here is derived from an EMBL/GenBank/DDBJ whole genome shotgun (WGS) entry which is preliminary data.</text>
</comment>
<keyword evidence="3" id="KW-1185">Reference proteome</keyword>
<accession>A0A445LXN6</accession>
<name>A0A445LXN6_GLYSO</name>
<proteinExistence type="predicted"/>
<feature type="region of interest" description="Disordered" evidence="1">
    <location>
        <begin position="133"/>
        <end position="161"/>
    </location>
</feature>
<protein>
    <submittedName>
        <fullName evidence="2">Uncharacterized protein</fullName>
    </submittedName>
</protein>
<organism evidence="2 3">
    <name type="scientific">Glycine soja</name>
    <name type="common">Wild soybean</name>
    <dbReference type="NCBI Taxonomy" id="3848"/>
    <lineage>
        <taxon>Eukaryota</taxon>
        <taxon>Viridiplantae</taxon>
        <taxon>Streptophyta</taxon>
        <taxon>Embryophyta</taxon>
        <taxon>Tracheophyta</taxon>
        <taxon>Spermatophyta</taxon>
        <taxon>Magnoliopsida</taxon>
        <taxon>eudicotyledons</taxon>
        <taxon>Gunneridae</taxon>
        <taxon>Pentapetalae</taxon>
        <taxon>rosids</taxon>
        <taxon>fabids</taxon>
        <taxon>Fabales</taxon>
        <taxon>Fabaceae</taxon>
        <taxon>Papilionoideae</taxon>
        <taxon>50 kb inversion clade</taxon>
        <taxon>NPAAA clade</taxon>
        <taxon>indigoferoid/millettioid clade</taxon>
        <taxon>Phaseoleae</taxon>
        <taxon>Glycine</taxon>
        <taxon>Glycine subgen. Soja</taxon>
    </lineage>
</organism>
<reference evidence="2 3" key="1">
    <citation type="submission" date="2018-09" db="EMBL/GenBank/DDBJ databases">
        <title>A high-quality reference genome of wild soybean provides a powerful tool to mine soybean genomes.</title>
        <authorList>
            <person name="Xie M."/>
            <person name="Chung C.Y.L."/>
            <person name="Li M.-W."/>
            <person name="Wong F.-L."/>
            <person name="Chan T.-F."/>
            <person name="Lam H.-M."/>
        </authorList>
    </citation>
    <scope>NUCLEOTIDE SEQUENCE [LARGE SCALE GENOMIC DNA]</scope>
    <source>
        <strain evidence="3">cv. W05</strain>
        <tissue evidence="2">Hypocotyl of etiolated seedlings</tissue>
    </source>
</reference>
<evidence type="ECO:0000313" key="3">
    <source>
        <dbReference type="Proteomes" id="UP000289340"/>
    </source>
</evidence>
<gene>
    <name evidence="2" type="ORF">D0Y65_000181</name>
</gene>